<keyword evidence="4" id="KW-0092">Biotin</keyword>
<dbReference type="InterPro" id="IPR003142">
    <property type="entry name" value="BPL_C"/>
</dbReference>
<evidence type="ECO:0000256" key="5">
    <source>
        <dbReference type="ARBA" id="ARBA00024227"/>
    </source>
</evidence>
<dbReference type="Gene3D" id="2.30.30.100">
    <property type="match status" value="1"/>
</dbReference>
<gene>
    <name evidence="8" type="primary">birA</name>
    <name evidence="8" type="ORF">UC8_33790</name>
</gene>
<evidence type="ECO:0000256" key="1">
    <source>
        <dbReference type="ARBA" id="ARBA00022598"/>
    </source>
</evidence>
<keyword evidence="3" id="KW-0067">ATP-binding</keyword>
<dbReference type="GO" id="GO:0005737">
    <property type="term" value="C:cytoplasm"/>
    <property type="evidence" value="ECO:0007669"/>
    <property type="project" value="TreeGrafter"/>
</dbReference>
<name>A0A5B9QTU1_9BACT</name>
<evidence type="ECO:0000256" key="2">
    <source>
        <dbReference type="ARBA" id="ARBA00022741"/>
    </source>
</evidence>
<dbReference type="GO" id="GO:0004077">
    <property type="term" value="F:biotin--[biotin carboxyl-carrier protein] ligase activity"/>
    <property type="evidence" value="ECO:0007669"/>
    <property type="project" value="UniProtKB-EC"/>
</dbReference>
<sequence length="280" mass="30194">MDAKSPHAFVQHGATDPLGQQAIQRILQRGDCRSAAYYESAASTNSIALREPHDAKQLPRLIVTDRQSAGRGRLGRQWYSDSGTLTFSLALAADTLRVPPSARSLVALAAGMGVADAAEFCVSPIRPLIKWPNDVYLGDQKIAGLLVEATNEQAGSGQPTQIVIGIGVNVSTDFSAAPQEVQDRATSIAAVAVSELSRYALLPRVVEQVLERITQLNEATPELLAEFRQRCYLTGRVIRVRRPDQTLQGRVLGVDDQGTLELATSQGVHPIHAGEIEVLK</sequence>
<dbReference type="EC" id="6.3.4.15" evidence="5"/>
<dbReference type="Proteomes" id="UP000325286">
    <property type="component" value="Chromosome"/>
</dbReference>
<dbReference type="PANTHER" id="PTHR12835">
    <property type="entry name" value="BIOTIN PROTEIN LIGASE"/>
    <property type="match status" value="1"/>
</dbReference>
<protein>
    <recommendedName>
        <fullName evidence="5">biotin--[biotin carboxyl-carrier protein] ligase</fullName>
        <ecNumber evidence="5">6.3.4.15</ecNumber>
    </recommendedName>
</protein>
<feature type="domain" description="BPL/LPL catalytic" evidence="7">
    <location>
        <begin position="19"/>
        <end position="221"/>
    </location>
</feature>
<evidence type="ECO:0000313" key="8">
    <source>
        <dbReference type="EMBL" id="QEG41359.1"/>
    </source>
</evidence>
<dbReference type="PANTHER" id="PTHR12835:SF5">
    <property type="entry name" value="BIOTIN--PROTEIN LIGASE"/>
    <property type="match status" value="1"/>
</dbReference>
<keyword evidence="9" id="KW-1185">Reference proteome</keyword>
<keyword evidence="1 8" id="KW-0436">Ligase</keyword>
<evidence type="ECO:0000256" key="3">
    <source>
        <dbReference type="ARBA" id="ARBA00022840"/>
    </source>
</evidence>
<dbReference type="NCBIfam" id="TIGR00121">
    <property type="entry name" value="birA_ligase"/>
    <property type="match status" value="1"/>
</dbReference>
<evidence type="ECO:0000256" key="6">
    <source>
        <dbReference type="ARBA" id="ARBA00047846"/>
    </source>
</evidence>
<proteinExistence type="predicted"/>
<accession>A0A5B9QTU1</accession>
<dbReference type="SUPFAM" id="SSF50037">
    <property type="entry name" value="C-terminal domain of transcriptional repressors"/>
    <property type="match status" value="1"/>
</dbReference>
<dbReference type="OrthoDB" id="9807064at2"/>
<reference evidence="8 9" key="1">
    <citation type="submission" date="2019-08" db="EMBL/GenBank/DDBJ databases">
        <title>Deep-cultivation of Planctomycetes and their phenomic and genomic characterization uncovers novel biology.</title>
        <authorList>
            <person name="Wiegand S."/>
            <person name="Jogler M."/>
            <person name="Boedeker C."/>
            <person name="Pinto D."/>
            <person name="Vollmers J."/>
            <person name="Rivas-Marin E."/>
            <person name="Kohn T."/>
            <person name="Peeters S.H."/>
            <person name="Heuer A."/>
            <person name="Rast P."/>
            <person name="Oberbeckmann S."/>
            <person name="Bunk B."/>
            <person name="Jeske O."/>
            <person name="Meyerdierks A."/>
            <person name="Storesund J.E."/>
            <person name="Kallscheuer N."/>
            <person name="Luecker S."/>
            <person name="Lage O.M."/>
            <person name="Pohl T."/>
            <person name="Merkel B.J."/>
            <person name="Hornburger P."/>
            <person name="Mueller R.-W."/>
            <person name="Bruemmer F."/>
            <person name="Labrenz M."/>
            <person name="Spormann A.M."/>
            <person name="Op den Camp H."/>
            <person name="Overmann J."/>
            <person name="Amann R."/>
            <person name="Jetten M.S.M."/>
            <person name="Mascher T."/>
            <person name="Medema M.H."/>
            <person name="Devos D.P."/>
            <person name="Kaster A.-K."/>
            <person name="Ovreas L."/>
            <person name="Rohde M."/>
            <person name="Galperin M.Y."/>
            <person name="Jogler C."/>
        </authorList>
    </citation>
    <scope>NUCLEOTIDE SEQUENCE [LARGE SCALE GENOMIC DNA]</scope>
    <source>
        <strain evidence="8 9">UC8</strain>
    </source>
</reference>
<dbReference type="InterPro" id="IPR004143">
    <property type="entry name" value="BPL_LPL_catalytic"/>
</dbReference>
<dbReference type="PROSITE" id="PS51733">
    <property type="entry name" value="BPL_LPL_CATALYTIC"/>
    <property type="match status" value="1"/>
</dbReference>
<keyword evidence="2" id="KW-0547">Nucleotide-binding</keyword>
<comment type="catalytic activity">
    <reaction evidence="6">
        <text>biotin + L-lysyl-[protein] + ATP = N(6)-biotinyl-L-lysyl-[protein] + AMP + diphosphate + H(+)</text>
        <dbReference type="Rhea" id="RHEA:11756"/>
        <dbReference type="Rhea" id="RHEA-COMP:9752"/>
        <dbReference type="Rhea" id="RHEA-COMP:10505"/>
        <dbReference type="ChEBI" id="CHEBI:15378"/>
        <dbReference type="ChEBI" id="CHEBI:29969"/>
        <dbReference type="ChEBI" id="CHEBI:30616"/>
        <dbReference type="ChEBI" id="CHEBI:33019"/>
        <dbReference type="ChEBI" id="CHEBI:57586"/>
        <dbReference type="ChEBI" id="CHEBI:83144"/>
        <dbReference type="ChEBI" id="CHEBI:456215"/>
        <dbReference type="EC" id="6.3.4.15"/>
    </reaction>
</comment>
<dbReference type="InterPro" id="IPR004408">
    <property type="entry name" value="Biotin_CoA_COase_ligase"/>
</dbReference>
<dbReference type="SUPFAM" id="SSF55681">
    <property type="entry name" value="Class II aaRS and biotin synthetases"/>
    <property type="match status" value="1"/>
</dbReference>
<dbReference type="Gene3D" id="3.30.930.10">
    <property type="entry name" value="Bira Bifunctional Protein, Domain 2"/>
    <property type="match status" value="1"/>
</dbReference>
<dbReference type="InterPro" id="IPR045864">
    <property type="entry name" value="aa-tRNA-synth_II/BPL/LPL"/>
</dbReference>
<dbReference type="GO" id="GO:0005524">
    <property type="term" value="F:ATP binding"/>
    <property type="evidence" value="ECO:0007669"/>
    <property type="project" value="UniProtKB-KW"/>
</dbReference>
<dbReference type="EMBL" id="CP042914">
    <property type="protein sequence ID" value="QEG41359.1"/>
    <property type="molecule type" value="Genomic_DNA"/>
</dbReference>
<dbReference type="InterPro" id="IPR008988">
    <property type="entry name" value="Transcriptional_repressor_C"/>
</dbReference>
<dbReference type="CDD" id="cd16442">
    <property type="entry name" value="BPL"/>
    <property type="match status" value="1"/>
</dbReference>
<dbReference type="RefSeq" id="WP_068133491.1">
    <property type="nucleotide sequence ID" value="NZ_CP042914.1"/>
</dbReference>
<evidence type="ECO:0000313" key="9">
    <source>
        <dbReference type="Proteomes" id="UP000325286"/>
    </source>
</evidence>
<evidence type="ECO:0000259" key="7">
    <source>
        <dbReference type="PROSITE" id="PS51733"/>
    </source>
</evidence>
<dbReference type="Pfam" id="PF03099">
    <property type="entry name" value="BPL_LplA_LipB"/>
    <property type="match status" value="1"/>
</dbReference>
<dbReference type="KEGG" id="rul:UC8_33790"/>
<dbReference type="AlphaFoldDB" id="A0A5B9QTU1"/>
<evidence type="ECO:0000256" key="4">
    <source>
        <dbReference type="ARBA" id="ARBA00023267"/>
    </source>
</evidence>
<organism evidence="8 9">
    <name type="scientific">Roseimaritima ulvae</name>
    <dbReference type="NCBI Taxonomy" id="980254"/>
    <lineage>
        <taxon>Bacteria</taxon>
        <taxon>Pseudomonadati</taxon>
        <taxon>Planctomycetota</taxon>
        <taxon>Planctomycetia</taxon>
        <taxon>Pirellulales</taxon>
        <taxon>Pirellulaceae</taxon>
        <taxon>Roseimaritima</taxon>
    </lineage>
</organism>
<dbReference type="Pfam" id="PF02237">
    <property type="entry name" value="BPL_C"/>
    <property type="match status" value="1"/>
</dbReference>